<evidence type="ECO:0000256" key="2">
    <source>
        <dbReference type="ARBA" id="ARBA00009477"/>
    </source>
</evidence>
<dbReference type="InterPro" id="IPR058625">
    <property type="entry name" value="MdtA-like_BSH"/>
</dbReference>
<dbReference type="PANTHER" id="PTHR30469">
    <property type="entry name" value="MULTIDRUG RESISTANCE PROTEIN MDTA"/>
    <property type="match status" value="1"/>
</dbReference>
<proteinExistence type="inferred from homology"/>
<dbReference type="InterPro" id="IPR058627">
    <property type="entry name" value="MdtA-like_C"/>
</dbReference>
<evidence type="ECO:0000313" key="8">
    <source>
        <dbReference type="EMBL" id="MEN7432415.1"/>
    </source>
</evidence>
<dbReference type="Pfam" id="PF25967">
    <property type="entry name" value="RND-MFP_C"/>
    <property type="match status" value="1"/>
</dbReference>
<accession>A0ABV0CMM5</accession>
<dbReference type="InterPro" id="IPR006143">
    <property type="entry name" value="RND_pump_MFP"/>
</dbReference>
<protein>
    <submittedName>
        <fullName evidence="8">Efflux RND transporter periplasmic adaptor subunit</fullName>
    </submittedName>
</protein>
<dbReference type="Proteomes" id="UP001405405">
    <property type="component" value="Unassembled WGS sequence"/>
</dbReference>
<feature type="chain" id="PRO_5045806622" evidence="4">
    <location>
        <begin position="24"/>
        <end position="406"/>
    </location>
</feature>
<dbReference type="Pfam" id="PF25917">
    <property type="entry name" value="BSH_RND"/>
    <property type="match status" value="1"/>
</dbReference>
<comment type="caution">
    <text evidence="8">The sequence shown here is derived from an EMBL/GenBank/DDBJ whole genome shotgun (WGS) entry which is preliminary data.</text>
</comment>
<feature type="domain" description="Multidrug resistance protein MdtA-like C-terminal permuted SH3" evidence="6">
    <location>
        <begin position="344"/>
        <end position="384"/>
    </location>
</feature>
<keyword evidence="4" id="KW-0732">Signal</keyword>
<name>A0ABV0CMM5_9NEIS</name>
<dbReference type="EMBL" id="JAYFSJ010000012">
    <property type="protein sequence ID" value="MEN7432415.1"/>
    <property type="molecule type" value="Genomic_DNA"/>
</dbReference>
<evidence type="ECO:0000256" key="4">
    <source>
        <dbReference type="SAM" id="SignalP"/>
    </source>
</evidence>
<keyword evidence="3" id="KW-0813">Transport</keyword>
<feature type="domain" description="YknX-like beta-barrel" evidence="7">
    <location>
        <begin position="223"/>
        <end position="307"/>
    </location>
</feature>
<sequence>MKWKWLGPALLVAVAALPFVARAFRQETVYQVTAAVAATREIRSSVLASGSLVYQEQAQLSSEVTGKVSAVLVREGDHVRAGQPVLRLDDEGYAAEVTQQAAAVRQQALQQRQQALTLANQQSAYRRKEVLHRAGMVADAMLEDARYAVDEARVGLKNGGEQLRQSEAVLAQARQRAAKTVIRAPMSGVVTSIDIKPGETAIASQVGMVTPSLMTIANTGTMLIEANIDEADIGGVGSGQPAKVQLVAYPGAPLSATVLQIPLSPKRMAGAPAGVPGGQARSYPVRLALSGSGRGLLRSGMSCRVEIFTTRAGKALTVPLQAVLSEAETLARRDAGDSDSDSEARVLVVKDGRLESRRVRTGESDDTQQQILSGLRAGERVVTGPAKLLYSLKPGDAVSVQAGRPS</sequence>
<comment type="subcellular location">
    <subcellularLocation>
        <location evidence="1">Cell envelope</location>
    </subcellularLocation>
</comment>
<comment type="similarity">
    <text evidence="2">Belongs to the membrane fusion protein (MFP) (TC 8.A.1) family.</text>
</comment>
<gene>
    <name evidence="8" type="ORF">VA599_16855</name>
</gene>
<evidence type="ECO:0000259" key="5">
    <source>
        <dbReference type="Pfam" id="PF25917"/>
    </source>
</evidence>
<evidence type="ECO:0000259" key="6">
    <source>
        <dbReference type="Pfam" id="PF25967"/>
    </source>
</evidence>
<dbReference type="PANTHER" id="PTHR30469:SF33">
    <property type="entry name" value="SLR1207 PROTEIN"/>
    <property type="match status" value="1"/>
</dbReference>
<dbReference type="NCBIfam" id="TIGR01730">
    <property type="entry name" value="RND_mfp"/>
    <property type="match status" value="1"/>
</dbReference>
<dbReference type="Pfam" id="PF25990">
    <property type="entry name" value="Beta-barrel_YknX"/>
    <property type="match status" value="1"/>
</dbReference>
<evidence type="ECO:0000256" key="3">
    <source>
        <dbReference type="ARBA" id="ARBA00022448"/>
    </source>
</evidence>
<feature type="signal peptide" evidence="4">
    <location>
        <begin position="1"/>
        <end position="23"/>
    </location>
</feature>
<dbReference type="Gene3D" id="2.40.30.170">
    <property type="match status" value="1"/>
</dbReference>
<dbReference type="Gene3D" id="2.40.420.20">
    <property type="match status" value="1"/>
</dbReference>
<evidence type="ECO:0000256" key="1">
    <source>
        <dbReference type="ARBA" id="ARBA00004196"/>
    </source>
</evidence>
<dbReference type="SUPFAM" id="SSF111369">
    <property type="entry name" value="HlyD-like secretion proteins"/>
    <property type="match status" value="1"/>
</dbReference>
<dbReference type="InterPro" id="IPR058636">
    <property type="entry name" value="Beta-barrel_YknX"/>
</dbReference>
<keyword evidence="9" id="KW-1185">Reference proteome</keyword>
<organism evidence="8 9">
    <name type="scientific">Chromobacterium indicum</name>
    <dbReference type="NCBI Taxonomy" id="3110228"/>
    <lineage>
        <taxon>Bacteria</taxon>
        <taxon>Pseudomonadati</taxon>
        <taxon>Pseudomonadota</taxon>
        <taxon>Betaproteobacteria</taxon>
        <taxon>Neisseriales</taxon>
        <taxon>Chromobacteriaceae</taxon>
        <taxon>Chromobacterium</taxon>
    </lineage>
</organism>
<evidence type="ECO:0000259" key="7">
    <source>
        <dbReference type="Pfam" id="PF25990"/>
    </source>
</evidence>
<evidence type="ECO:0000313" key="9">
    <source>
        <dbReference type="Proteomes" id="UP001405405"/>
    </source>
</evidence>
<reference evidence="8 9" key="1">
    <citation type="submission" date="2023-12" db="EMBL/GenBank/DDBJ databases">
        <title>Chromobacterium sp. strain TRC.1.1.SA producing antimicrobial pigment.</title>
        <authorList>
            <person name="Verma N."/>
            <person name="Choksket S."/>
            <person name="Pinnaka A.K."/>
            <person name="Korpole S."/>
        </authorList>
    </citation>
    <scope>NUCLEOTIDE SEQUENCE [LARGE SCALE GENOMIC DNA]</scope>
    <source>
        <strain evidence="8 9">TRC1.1.SA</strain>
    </source>
</reference>
<feature type="domain" description="Multidrug resistance protein MdtA-like barrel-sandwich hybrid" evidence="5">
    <location>
        <begin position="56"/>
        <end position="205"/>
    </location>
</feature>
<dbReference type="Gene3D" id="2.40.50.100">
    <property type="match status" value="2"/>
</dbReference>
<dbReference type="RefSeq" id="WP_346789652.1">
    <property type="nucleotide sequence ID" value="NZ_JAYFSJ010000012.1"/>
</dbReference>
<dbReference type="PRINTS" id="PR01490">
    <property type="entry name" value="RTXTOXIND"/>
</dbReference>